<dbReference type="EMBL" id="MFYX01000103">
    <property type="protein sequence ID" value="OGK02705.1"/>
    <property type="molecule type" value="Genomic_DNA"/>
</dbReference>
<dbReference type="Proteomes" id="UP000179243">
    <property type="component" value="Unassembled WGS sequence"/>
</dbReference>
<evidence type="ECO:0000313" key="1">
    <source>
        <dbReference type="EMBL" id="OGK02705.1"/>
    </source>
</evidence>
<dbReference type="InterPro" id="IPR036890">
    <property type="entry name" value="HATPase_C_sf"/>
</dbReference>
<dbReference type="SUPFAM" id="SSF55874">
    <property type="entry name" value="ATPase domain of HSP90 chaperone/DNA topoisomerase II/histidine kinase"/>
    <property type="match status" value="1"/>
</dbReference>
<proteinExistence type="predicted"/>
<protein>
    <recommendedName>
        <fullName evidence="3">Histidine kinase/HSP90-like ATPase domain-containing protein</fullName>
    </recommendedName>
</protein>
<dbReference type="AlphaFoldDB" id="A0A1F7F7R8"/>
<evidence type="ECO:0000313" key="2">
    <source>
        <dbReference type="Proteomes" id="UP000179243"/>
    </source>
</evidence>
<sequence length="416" mass="47065">MIKCQVNLNRERAMSSSINSVDSLWDSIRELLLNSVDSIPDPKTGKILIDVKEDSVQVYDNGKGCLDHERFTAFRSPALEERQISFEGIGIKTMFQFFSSLDILSLDPQTGKLLRIDNFHVYEADGTFNPSYEYEVIEPDNLVYKEILSLLKGFNTMIRASKPCKDTRTQSLFNIRGNQKTAGHIMNIAEEPVRFLSQGGEIAVANFEGKKVLAACRKFCKVASKNRVEFSSAENVTIFGRMIEAIHAESPEKAVQIKIAISLESLAAEAFQDIYLEDSKLRCSVSEYVRLYLKDGIRKGSSARLQIRVNLSQYYKTSYRLNHNKHNLKDDPQLQKYLVSVLRACEKYARDITAPKKSKKQVKPVFSLVELAKVHTYAKNIASKFGKENEVVSDKCGMIIKCLNELSEEIQSKQAA</sequence>
<reference evidence="1 2" key="1">
    <citation type="journal article" date="2016" name="Nat. Commun.">
        <title>Thousands of microbial genomes shed light on interconnected biogeochemical processes in an aquifer system.</title>
        <authorList>
            <person name="Anantharaman K."/>
            <person name="Brown C.T."/>
            <person name="Hug L.A."/>
            <person name="Sharon I."/>
            <person name="Castelle C.J."/>
            <person name="Probst A.J."/>
            <person name="Thomas B.C."/>
            <person name="Singh A."/>
            <person name="Wilkins M.J."/>
            <person name="Karaoz U."/>
            <person name="Brodie E.L."/>
            <person name="Williams K.H."/>
            <person name="Hubbard S.S."/>
            <person name="Banfield J.F."/>
        </authorList>
    </citation>
    <scope>NUCLEOTIDE SEQUENCE [LARGE SCALE GENOMIC DNA]</scope>
</reference>
<accession>A0A1F7F7R8</accession>
<organism evidence="1 2">
    <name type="scientific">Candidatus Raymondbacteria bacterium RIFOXYD12_FULL_49_13</name>
    <dbReference type="NCBI Taxonomy" id="1817890"/>
    <lineage>
        <taxon>Bacteria</taxon>
        <taxon>Raymondiibacteriota</taxon>
    </lineage>
</organism>
<evidence type="ECO:0008006" key="3">
    <source>
        <dbReference type="Google" id="ProtNLM"/>
    </source>
</evidence>
<name>A0A1F7F7R8_UNCRA</name>
<comment type="caution">
    <text evidence="1">The sequence shown here is derived from an EMBL/GenBank/DDBJ whole genome shotgun (WGS) entry which is preliminary data.</text>
</comment>
<gene>
    <name evidence="1" type="ORF">A2519_09590</name>
</gene>